<dbReference type="EMBL" id="CABVQG010000035">
    <property type="protein sequence ID" value="VWD24110.1"/>
    <property type="molecule type" value="Genomic_DNA"/>
</dbReference>
<organism evidence="3 4">
    <name type="scientific">Burkholderia aenigmatica</name>
    <dbReference type="NCBI Taxonomy" id="2015348"/>
    <lineage>
        <taxon>Bacteria</taxon>
        <taxon>Pseudomonadati</taxon>
        <taxon>Pseudomonadota</taxon>
        <taxon>Betaproteobacteria</taxon>
        <taxon>Burkholderiales</taxon>
        <taxon>Burkholderiaceae</taxon>
        <taxon>Burkholderia</taxon>
        <taxon>Burkholderia cepacia complex</taxon>
    </lineage>
</organism>
<feature type="region of interest" description="Disordered" evidence="1">
    <location>
        <begin position="27"/>
        <end position="86"/>
    </location>
</feature>
<evidence type="ECO:0000256" key="2">
    <source>
        <dbReference type="SAM" id="SignalP"/>
    </source>
</evidence>
<protein>
    <submittedName>
        <fullName evidence="3">Uncharacterized protein</fullName>
    </submittedName>
</protein>
<evidence type="ECO:0000256" key="1">
    <source>
        <dbReference type="SAM" id="MobiDB-lite"/>
    </source>
</evidence>
<dbReference type="RefSeq" id="WP_174961555.1">
    <property type="nucleotide sequence ID" value="NZ_CABVQG010000035.1"/>
</dbReference>
<feature type="signal peptide" evidence="2">
    <location>
        <begin position="1"/>
        <end position="20"/>
    </location>
</feature>
<dbReference type="Proteomes" id="UP000494120">
    <property type="component" value="Unassembled WGS sequence"/>
</dbReference>
<comment type="caution">
    <text evidence="3">The sequence shown here is derived from an EMBL/GenBank/DDBJ whole genome shotgun (WGS) entry which is preliminary data.</text>
</comment>
<keyword evidence="4" id="KW-1185">Reference proteome</keyword>
<proteinExistence type="predicted"/>
<accession>A0ABY6Y2A8</accession>
<feature type="compositionally biased region" description="Basic residues" evidence="1">
    <location>
        <begin position="50"/>
        <end position="77"/>
    </location>
</feature>
<keyword evidence="2" id="KW-0732">Signal</keyword>
<evidence type="ECO:0000313" key="3">
    <source>
        <dbReference type="EMBL" id="VWD24110.1"/>
    </source>
</evidence>
<gene>
    <name evidence="3" type="ORF">BLA17378_06825</name>
</gene>
<evidence type="ECO:0000313" key="4">
    <source>
        <dbReference type="Proteomes" id="UP000494120"/>
    </source>
</evidence>
<reference evidence="3 4" key="1">
    <citation type="submission" date="2019-09" db="EMBL/GenBank/DDBJ databases">
        <authorList>
            <person name="Depoorter E."/>
        </authorList>
    </citation>
    <scope>NUCLEOTIDE SEQUENCE [LARGE SCALE GENOMIC DNA]</scope>
    <source>
        <strain evidence="3 4">R-17378</strain>
    </source>
</reference>
<feature type="compositionally biased region" description="Low complexity" evidence="1">
    <location>
        <begin position="35"/>
        <end position="49"/>
    </location>
</feature>
<name>A0ABY6Y2A8_9BURK</name>
<feature type="chain" id="PRO_5045701098" evidence="2">
    <location>
        <begin position="21"/>
        <end position="86"/>
    </location>
</feature>
<sequence length="86" mass="9351">MKRMLLAAFVLVSTLGVGHAQTQTFHFGEGQTGVPSAAPQAAAPTARPAPARRHATAPSPHHRRAVHKRRHPRHVKPTRNGIYTHS</sequence>